<evidence type="ECO:0000313" key="9">
    <source>
        <dbReference type="EMBL" id="ACN25158.1"/>
    </source>
</evidence>
<dbReference type="PANTHER" id="PTHR10795">
    <property type="entry name" value="PROPROTEIN CONVERTASE SUBTILISIN/KEXIN"/>
    <property type="match status" value="1"/>
</dbReference>
<evidence type="ECO:0000259" key="7">
    <source>
        <dbReference type="Pfam" id="PF00082"/>
    </source>
</evidence>
<accession>C0HDQ5</accession>
<dbReference type="GO" id="GO:0006508">
    <property type="term" value="P:proteolysis"/>
    <property type="evidence" value="ECO:0007669"/>
    <property type="project" value="UniProtKB-KW"/>
</dbReference>
<dbReference type="InterPro" id="IPR045051">
    <property type="entry name" value="SBT"/>
</dbReference>
<organism evidence="9">
    <name type="scientific">Zea mays</name>
    <name type="common">Maize</name>
    <dbReference type="NCBI Taxonomy" id="4577"/>
    <lineage>
        <taxon>Eukaryota</taxon>
        <taxon>Viridiplantae</taxon>
        <taxon>Streptophyta</taxon>
        <taxon>Embryophyta</taxon>
        <taxon>Tracheophyta</taxon>
        <taxon>Spermatophyta</taxon>
        <taxon>Magnoliopsida</taxon>
        <taxon>Liliopsida</taxon>
        <taxon>Poales</taxon>
        <taxon>Poaceae</taxon>
        <taxon>PACMAD clade</taxon>
        <taxon>Panicoideae</taxon>
        <taxon>Andropogonodae</taxon>
        <taxon>Andropogoneae</taxon>
        <taxon>Tripsacinae</taxon>
        <taxon>Zea</taxon>
    </lineage>
</organism>
<dbReference type="PROSITE" id="PS00138">
    <property type="entry name" value="SUBTILASE_SER"/>
    <property type="match status" value="1"/>
</dbReference>
<keyword evidence="3" id="KW-0732">Signal</keyword>
<evidence type="ECO:0000256" key="6">
    <source>
        <dbReference type="PROSITE-ProRule" id="PRU01240"/>
    </source>
</evidence>
<comment type="similarity">
    <text evidence="1 6">Belongs to the peptidase S8 family.</text>
</comment>
<comment type="caution">
    <text evidence="6">Lacks conserved residue(s) required for the propagation of feature annotation.</text>
</comment>
<dbReference type="MEROPS" id="S08.104"/>
<dbReference type="Gene3D" id="2.60.40.2310">
    <property type="match status" value="1"/>
</dbReference>
<dbReference type="InterPro" id="IPR023828">
    <property type="entry name" value="Peptidase_S8_Ser-AS"/>
</dbReference>
<evidence type="ECO:0000256" key="4">
    <source>
        <dbReference type="ARBA" id="ARBA00022801"/>
    </source>
</evidence>
<dbReference type="Pfam" id="PF00082">
    <property type="entry name" value="Peptidase_S8"/>
    <property type="match status" value="1"/>
</dbReference>
<dbReference type="InterPro" id="IPR036852">
    <property type="entry name" value="Peptidase_S8/S53_dom_sf"/>
</dbReference>
<dbReference type="ExpressionAtlas" id="C0HDQ5">
    <property type="expression patterns" value="baseline and differential"/>
</dbReference>
<dbReference type="Pfam" id="PF17766">
    <property type="entry name" value="fn3_6"/>
    <property type="match status" value="1"/>
</dbReference>
<dbReference type="InterPro" id="IPR000209">
    <property type="entry name" value="Peptidase_S8/S53_dom"/>
</dbReference>
<protein>
    <submittedName>
        <fullName evidence="9">Uncharacterized protein</fullName>
    </submittedName>
</protein>
<dbReference type="EMBL" id="BT060461">
    <property type="protein sequence ID" value="ACN25158.1"/>
    <property type="molecule type" value="mRNA"/>
</dbReference>
<name>C0HDQ5_MAIZE</name>
<keyword evidence="4" id="KW-0378">Hydrolase</keyword>
<feature type="domain" description="Subtilisin-like protease fibronectin type-III" evidence="8">
    <location>
        <begin position="155"/>
        <end position="253"/>
    </location>
</feature>
<sequence>MAPGVSILAATIPSTDSEDVPPGKKQSAYAIKSGTSMACPHVAGAAAFVKSAHPGWTPSMIRSALMTTATTTNNLGKPLASSTGAAATGHDMGAGEMSPLRALSPGLVFDTSTQDYLDLLCYYGYKEQQVRKISGAARFSCPAGAPSPDLIASAVNYPSISVPRLKRGRPATVARTAMNVGPSNATYAATVDAPPGLAVRVSPDRLVFSRRWTTARYEVSFDVAAAAAVSKGYVHGAVTWSDGAHSVRTPFAVNVL</sequence>
<evidence type="ECO:0000259" key="8">
    <source>
        <dbReference type="Pfam" id="PF17766"/>
    </source>
</evidence>
<feature type="domain" description="Peptidase S8/S53" evidence="7">
    <location>
        <begin position="20"/>
        <end position="74"/>
    </location>
</feature>
<dbReference type="GO" id="GO:0004252">
    <property type="term" value="F:serine-type endopeptidase activity"/>
    <property type="evidence" value="ECO:0007669"/>
    <property type="project" value="InterPro"/>
</dbReference>
<keyword evidence="5" id="KW-0720">Serine protease</keyword>
<dbReference type="AlphaFoldDB" id="C0HDQ5"/>
<evidence type="ECO:0000256" key="2">
    <source>
        <dbReference type="ARBA" id="ARBA00022670"/>
    </source>
</evidence>
<dbReference type="PROSITE" id="PS51892">
    <property type="entry name" value="SUBTILASE"/>
    <property type="match status" value="1"/>
</dbReference>
<evidence type="ECO:0000256" key="1">
    <source>
        <dbReference type="ARBA" id="ARBA00011073"/>
    </source>
</evidence>
<evidence type="ECO:0000256" key="5">
    <source>
        <dbReference type="ARBA" id="ARBA00022825"/>
    </source>
</evidence>
<dbReference type="SUPFAM" id="SSF52743">
    <property type="entry name" value="Subtilisin-like"/>
    <property type="match status" value="1"/>
</dbReference>
<dbReference type="Gene3D" id="3.40.50.200">
    <property type="entry name" value="Peptidase S8/S53 domain"/>
    <property type="match status" value="1"/>
</dbReference>
<dbReference type="InterPro" id="IPR041469">
    <property type="entry name" value="Subtilisin-like_FN3"/>
</dbReference>
<evidence type="ECO:0000256" key="3">
    <source>
        <dbReference type="ARBA" id="ARBA00022729"/>
    </source>
</evidence>
<proteinExistence type="evidence at transcript level"/>
<reference evidence="9" key="1">
    <citation type="journal article" date="2009" name="PLoS Genet.">
        <title>Sequencing, mapping, and analysis of 27,455 maize full-length cDNAs.</title>
        <authorList>
            <person name="Soderlund C."/>
            <person name="Descour A."/>
            <person name="Kudrna D."/>
            <person name="Bomhoff M."/>
            <person name="Boyd L."/>
            <person name="Currie J."/>
            <person name="Angelova A."/>
            <person name="Collura K."/>
            <person name="Wissotski M."/>
            <person name="Ashley E."/>
            <person name="Morrow D."/>
            <person name="Fernandes J."/>
            <person name="Walbot V."/>
            <person name="Yu Y."/>
        </authorList>
    </citation>
    <scope>NUCLEOTIDE SEQUENCE</scope>
    <source>
        <strain evidence="9">B73</strain>
    </source>
</reference>
<keyword evidence="2" id="KW-0645">Protease</keyword>